<dbReference type="GO" id="GO:0009051">
    <property type="term" value="P:pentose-phosphate shunt, oxidative branch"/>
    <property type="evidence" value="ECO:0007669"/>
    <property type="project" value="TreeGrafter"/>
</dbReference>
<feature type="region of interest" description="Disordered" evidence="8">
    <location>
        <begin position="101"/>
        <end position="136"/>
    </location>
</feature>
<reference evidence="12" key="1">
    <citation type="submission" date="2013-12" db="EMBL/GenBank/DDBJ databases">
        <authorList>
            <person name="Omoto C.K."/>
            <person name="Sibley D."/>
            <person name="Venepally P."/>
            <person name="Hadjithomas M."/>
            <person name="Karamycheva S."/>
            <person name="Brunk B."/>
            <person name="Roos D."/>
            <person name="Caler E."/>
            <person name="Lorenzi H."/>
        </authorList>
    </citation>
    <scope>NUCLEOTIDE SEQUENCE</scope>
</reference>
<comment type="pathway">
    <text evidence="1 7">Carbohydrate degradation; pentose phosphate pathway; D-ribulose 5-phosphate from D-glucose 6-phosphate (oxidative stage): step 1/3.</text>
</comment>
<protein>
    <recommendedName>
        <fullName evidence="7">Glucose-6-phosphate 1-dehydrogenase</fullName>
        <ecNumber evidence="7">1.1.1.49</ecNumber>
    </recommendedName>
</protein>
<evidence type="ECO:0000256" key="5">
    <source>
        <dbReference type="ARBA" id="ARBA00023002"/>
    </source>
</evidence>
<feature type="compositionally biased region" description="Basic and acidic residues" evidence="8">
    <location>
        <begin position="117"/>
        <end position="134"/>
    </location>
</feature>
<comment type="caution">
    <text evidence="12">The sequence shown here is derived from an EMBL/GenBank/DDBJ whole genome shotgun (WGS) entry which is preliminary data.</text>
</comment>
<dbReference type="Gene3D" id="3.40.50.1360">
    <property type="match status" value="1"/>
</dbReference>
<dbReference type="UniPathway" id="UPA00115">
    <property type="reaction ID" value="UER00408"/>
</dbReference>
<dbReference type="InterPro" id="IPR037171">
    <property type="entry name" value="NagB/RpiA_transferase-like"/>
</dbReference>
<dbReference type="Pfam" id="PF01182">
    <property type="entry name" value="Glucosamine_iso"/>
    <property type="match status" value="1"/>
</dbReference>
<name>A0A023AXZ1_GRENI</name>
<keyword evidence="5 7" id="KW-0560">Oxidoreductase</keyword>
<evidence type="ECO:0000313" key="12">
    <source>
        <dbReference type="EMBL" id="EZG43526.1"/>
    </source>
</evidence>
<dbReference type="NCBIfam" id="TIGR00871">
    <property type="entry name" value="zwf"/>
    <property type="match status" value="1"/>
</dbReference>
<evidence type="ECO:0000259" key="9">
    <source>
        <dbReference type="Pfam" id="PF00479"/>
    </source>
</evidence>
<dbReference type="SUPFAM" id="SSF100950">
    <property type="entry name" value="NagB/RpiA/CoA transferase-like"/>
    <property type="match status" value="1"/>
</dbReference>
<organism evidence="12 13">
    <name type="scientific">Gregarina niphandrodes</name>
    <name type="common">Septate eugregarine</name>
    <dbReference type="NCBI Taxonomy" id="110365"/>
    <lineage>
        <taxon>Eukaryota</taxon>
        <taxon>Sar</taxon>
        <taxon>Alveolata</taxon>
        <taxon>Apicomplexa</taxon>
        <taxon>Conoidasida</taxon>
        <taxon>Gregarinasina</taxon>
        <taxon>Eugregarinorida</taxon>
        <taxon>Gregarinidae</taxon>
        <taxon>Gregarina</taxon>
    </lineage>
</organism>
<dbReference type="PROSITE" id="PS00069">
    <property type="entry name" value="G6P_DEHYDROGENASE"/>
    <property type="match status" value="1"/>
</dbReference>
<feature type="domain" description="Glucosamine/galactosamine-6-phosphate isomerase" evidence="10">
    <location>
        <begin position="136"/>
        <end position="277"/>
    </location>
</feature>
<dbReference type="InterPro" id="IPR001282">
    <property type="entry name" value="G6P_DH"/>
</dbReference>
<dbReference type="AlphaFoldDB" id="A0A023AXZ1"/>
<feature type="region of interest" description="Disordered" evidence="8">
    <location>
        <begin position="486"/>
        <end position="571"/>
    </location>
</feature>
<evidence type="ECO:0000256" key="3">
    <source>
        <dbReference type="ARBA" id="ARBA00022526"/>
    </source>
</evidence>
<dbReference type="InterPro" id="IPR036291">
    <property type="entry name" value="NAD(P)-bd_dom_sf"/>
</dbReference>
<evidence type="ECO:0000256" key="1">
    <source>
        <dbReference type="ARBA" id="ARBA00004937"/>
    </source>
</evidence>
<dbReference type="GO" id="GO:0050661">
    <property type="term" value="F:NADP binding"/>
    <property type="evidence" value="ECO:0007669"/>
    <property type="project" value="InterPro"/>
</dbReference>
<keyword evidence="13" id="KW-1185">Reference proteome</keyword>
<evidence type="ECO:0000256" key="6">
    <source>
        <dbReference type="ARBA" id="ARBA00023277"/>
    </source>
</evidence>
<sequence length="916" mass="103358">MEHSAYEVIDEPVYLNVYEDDDFEDRAAMSLLKTIKQVICVSETDTLWTGKYAIIGLSGGVTQEKVYDRCYDMMIRDATVDWTRLVLFLVDEKYPSTDSLCMDPVATPQPTSAPLRVEPKEFDLPKQPEKRQTQGKESNVRLILRTLLKPGSPIPLANFIHPDTSLTLADCIEAYDRRLHGIFQFSRPTAVVLELGMDGNVGAWFPPLTTEMRQKAYDPSLYATSTRTSSSNSRITIPLHLIVSARTKLFFLHGTPEVNAYKRVVMQKTCKEVAPASPTGAIVDANTLEEGVKEQPLVQMVRSGSCVCICYPPIDRDQVVCLREEWAGVDGVLNIVILGASGDLAQKKTFPALYSLHLSGHLPPNTRIHAYARSRMDEGKLWSKIGQKILLLNKDILGNEAEDRHVKEFMERIEYHQCQSYDDPESAAKLNLRLKEIESPFTTKRLILYLALPPNQFIPAVEAFRENCWRSELCMSRDTTLDSELTAEGLGAEDRGAEDRGAEDRGAEDRGAEDRGAEDRGAEGRGAEGRGAEGRGDSPISANSQPRSSGHGGSPAPAKSPTVTRPSARADWTRVVVEKPFGHDYDSALEMSSNLQKYTREEEVYRIDHYLGKEMVLNLFVLRFANSFIAPLWNRHHINCVRITFKEKIGTMGRGGYFDSFGVIRDVVQNHLIQILSLVAMETPVTLRDEHVRDEKVKLLRAVPPTKLEDTVLGQYTAGDDMPGYLDDPTVPPDSLCPTFVTTVLWVNNERWSGVPFILKAGKALEKQTAEIRVQFHPPRNHLFENTPCNELVLRIQPDDAIYMKCLSKRPGLGTQDDLVETELDLSILDRLHVNRINDAYERLLLDVINGDKKNFVRTDELLEAWRIFDPLLNKIQTEKIKPEYYKAGSQGPMSHYELIKRLGYQRYEGYVWHKS</sequence>
<dbReference type="PRINTS" id="PR00079">
    <property type="entry name" value="G6PDHDRGNASE"/>
</dbReference>
<dbReference type="EMBL" id="AFNH02001261">
    <property type="protein sequence ID" value="EZG43526.1"/>
    <property type="molecule type" value="Genomic_DNA"/>
</dbReference>
<dbReference type="EC" id="1.1.1.49" evidence="7"/>
<dbReference type="eggNOG" id="KOG0563">
    <property type="taxonomic scope" value="Eukaryota"/>
</dbReference>
<evidence type="ECO:0000256" key="7">
    <source>
        <dbReference type="RuleBase" id="RU362120"/>
    </source>
</evidence>
<comment type="catalytic activity">
    <reaction evidence="7">
        <text>D-glucose 6-phosphate + NADP(+) = 6-phospho-D-glucono-1,5-lactone + NADPH + H(+)</text>
        <dbReference type="Rhea" id="RHEA:15841"/>
        <dbReference type="ChEBI" id="CHEBI:15378"/>
        <dbReference type="ChEBI" id="CHEBI:57783"/>
        <dbReference type="ChEBI" id="CHEBI:57955"/>
        <dbReference type="ChEBI" id="CHEBI:58349"/>
        <dbReference type="ChEBI" id="CHEBI:61548"/>
        <dbReference type="EC" id="1.1.1.49"/>
    </reaction>
</comment>
<comment type="similarity">
    <text evidence="2 7">Belongs to the glucose-6-phosphate dehydrogenase family.</text>
</comment>
<evidence type="ECO:0000313" key="13">
    <source>
        <dbReference type="Proteomes" id="UP000019763"/>
    </source>
</evidence>
<dbReference type="Pfam" id="PF02781">
    <property type="entry name" value="G6PD_C"/>
    <property type="match status" value="1"/>
</dbReference>
<proteinExistence type="inferred from homology"/>
<feature type="domain" description="Glucose-6-phosphate dehydrogenase C-terminal" evidence="11">
    <location>
        <begin position="621"/>
        <end position="905"/>
    </location>
</feature>
<dbReference type="SUPFAM" id="SSF55347">
    <property type="entry name" value="Glyceraldehyde-3-phosphate dehydrogenase-like, C-terminal domain"/>
    <property type="match status" value="1"/>
</dbReference>
<keyword evidence="3 7" id="KW-0313">Glucose metabolism</keyword>
<dbReference type="InterPro" id="IPR022675">
    <property type="entry name" value="G6P_DH_C"/>
</dbReference>
<dbReference type="Gene3D" id="3.30.360.10">
    <property type="entry name" value="Dihydrodipicolinate Reductase, domain 2"/>
    <property type="match status" value="1"/>
</dbReference>
<dbReference type="GO" id="GO:0004345">
    <property type="term" value="F:glucose-6-phosphate dehydrogenase activity"/>
    <property type="evidence" value="ECO:0007669"/>
    <property type="project" value="UniProtKB-EC"/>
</dbReference>
<dbReference type="Pfam" id="PF00479">
    <property type="entry name" value="G6PD_N"/>
    <property type="match status" value="2"/>
</dbReference>
<dbReference type="SUPFAM" id="SSF51735">
    <property type="entry name" value="NAD(P)-binding Rossmann-fold domains"/>
    <property type="match status" value="2"/>
</dbReference>
<dbReference type="OrthoDB" id="60984at2759"/>
<dbReference type="InterPro" id="IPR022674">
    <property type="entry name" value="G6P_DH_NAD-bd"/>
</dbReference>
<comment type="function">
    <text evidence="7">Catalyzes the rate-limiting step of the oxidative pentose-phosphate pathway, which represents a route for the dissimilation of carbohydrates besides glycolysis.</text>
</comment>
<dbReference type="Proteomes" id="UP000019763">
    <property type="component" value="Unassembled WGS sequence"/>
</dbReference>
<feature type="domain" description="Glucose-6-phosphate dehydrogenase NAD-binding" evidence="9">
    <location>
        <begin position="570"/>
        <end position="618"/>
    </location>
</feature>
<dbReference type="InterPro" id="IPR019796">
    <property type="entry name" value="G6P_DH_AS"/>
</dbReference>
<dbReference type="GeneID" id="22915786"/>
<feature type="domain" description="Glucose-6-phosphate dehydrogenase NAD-binding" evidence="9">
    <location>
        <begin position="336"/>
        <end position="467"/>
    </location>
</feature>
<evidence type="ECO:0000256" key="4">
    <source>
        <dbReference type="ARBA" id="ARBA00022857"/>
    </source>
</evidence>
<dbReference type="VEuPathDB" id="CryptoDB:GNI_168540"/>
<keyword evidence="4 7" id="KW-0521">NADP</keyword>
<gene>
    <name evidence="12" type="ORF">GNI_168540</name>
</gene>
<dbReference type="GO" id="GO:0006006">
    <property type="term" value="P:glucose metabolic process"/>
    <property type="evidence" value="ECO:0007669"/>
    <property type="project" value="UniProtKB-KW"/>
</dbReference>
<evidence type="ECO:0000259" key="11">
    <source>
        <dbReference type="Pfam" id="PF02781"/>
    </source>
</evidence>
<evidence type="ECO:0000256" key="2">
    <source>
        <dbReference type="ARBA" id="ARBA00009975"/>
    </source>
</evidence>
<keyword evidence="6 7" id="KW-0119">Carbohydrate metabolism</keyword>
<evidence type="ECO:0000259" key="10">
    <source>
        <dbReference type="Pfam" id="PF01182"/>
    </source>
</evidence>
<dbReference type="PANTHER" id="PTHR23429:SF0">
    <property type="entry name" value="GLUCOSE-6-PHOSPHATE 1-DEHYDROGENASE"/>
    <property type="match status" value="1"/>
</dbReference>
<dbReference type="Gene3D" id="3.40.50.720">
    <property type="entry name" value="NAD(P)-binding Rossmann-like Domain"/>
    <property type="match status" value="2"/>
</dbReference>
<dbReference type="RefSeq" id="XP_011133244.1">
    <property type="nucleotide sequence ID" value="XM_011134942.1"/>
</dbReference>
<dbReference type="HAMAP" id="MF_00966">
    <property type="entry name" value="G6PD"/>
    <property type="match status" value="1"/>
</dbReference>
<evidence type="ECO:0000256" key="8">
    <source>
        <dbReference type="SAM" id="MobiDB-lite"/>
    </source>
</evidence>
<feature type="compositionally biased region" description="Basic and acidic residues" evidence="8">
    <location>
        <begin position="492"/>
        <end position="536"/>
    </location>
</feature>
<accession>A0A023AXZ1</accession>
<dbReference type="InterPro" id="IPR006148">
    <property type="entry name" value="Glc/Gal-6P_isomerase"/>
</dbReference>
<dbReference type="OMA" id="MYNNEFV"/>
<dbReference type="PANTHER" id="PTHR23429">
    <property type="entry name" value="GLUCOSE-6-PHOSPHATE 1-DEHYDROGENASE G6PD"/>
    <property type="match status" value="1"/>
</dbReference>